<evidence type="ECO:0000256" key="13">
    <source>
        <dbReference type="RuleBase" id="RU369069"/>
    </source>
</evidence>
<dbReference type="GO" id="GO:0004222">
    <property type="term" value="F:metalloendopeptidase activity"/>
    <property type="evidence" value="ECO:0007669"/>
    <property type="project" value="UniProtKB-UniRule"/>
</dbReference>
<dbReference type="AlphaFoldDB" id="A0A6A5G2J1"/>
<evidence type="ECO:0000256" key="1">
    <source>
        <dbReference type="ARBA" id="ARBA00001941"/>
    </source>
</evidence>
<keyword evidence="7 13" id="KW-0732">Signal</keyword>
<dbReference type="Pfam" id="PF01963">
    <property type="entry name" value="TraB_PrgY_gumN"/>
    <property type="match status" value="1"/>
</dbReference>
<dbReference type="GO" id="GO:0005886">
    <property type="term" value="C:plasma membrane"/>
    <property type="evidence" value="ECO:0007669"/>
    <property type="project" value="UniProtKB-SubCell"/>
</dbReference>
<proteinExistence type="inferred from homology"/>
<accession>A0A6A5G2J1</accession>
<dbReference type="PANTHER" id="PTHR31120:SF6">
    <property type="entry name" value="METALLOPROTEASE TIKI HOMOLOG"/>
    <property type="match status" value="1"/>
</dbReference>
<comment type="function">
    <text evidence="13">Metalloprotease that acts as a negative regulator of the Wnt signaling pathway.</text>
</comment>
<evidence type="ECO:0000313" key="14">
    <source>
        <dbReference type="EMBL" id="KAF1749178.1"/>
    </source>
</evidence>
<evidence type="ECO:0000256" key="6">
    <source>
        <dbReference type="ARBA" id="ARBA00022723"/>
    </source>
</evidence>
<dbReference type="EMBL" id="WUAV01000006">
    <property type="protein sequence ID" value="KAF1749178.1"/>
    <property type="molecule type" value="Genomic_DNA"/>
</dbReference>
<dbReference type="GO" id="GO:0046872">
    <property type="term" value="F:metal ion binding"/>
    <property type="evidence" value="ECO:0007669"/>
    <property type="project" value="UniProtKB-UniRule"/>
</dbReference>
<dbReference type="GO" id="GO:0006508">
    <property type="term" value="P:proteolysis"/>
    <property type="evidence" value="ECO:0007669"/>
    <property type="project" value="UniProtKB-KW"/>
</dbReference>
<evidence type="ECO:0000256" key="5">
    <source>
        <dbReference type="ARBA" id="ARBA00022692"/>
    </source>
</evidence>
<reference evidence="14 15" key="1">
    <citation type="submission" date="2019-12" db="EMBL/GenBank/DDBJ databases">
        <title>Chromosome-level assembly of the Caenorhabditis remanei genome.</title>
        <authorList>
            <person name="Teterina A.A."/>
            <person name="Willis J.H."/>
            <person name="Phillips P.C."/>
        </authorList>
    </citation>
    <scope>NUCLEOTIDE SEQUENCE [LARGE SCALE GENOMIC DNA]</scope>
    <source>
        <strain evidence="14 15">PX506</strain>
        <tissue evidence="14">Whole organism</tissue>
    </source>
</reference>
<dbReference type="KEGG" id="crq:GCK72_025645"/>
<dbReference type="Proteomes" id="UP000483820">
    <property type="component" value="Chromosome X"/>
</dbReference>
<dbReference type="PANTHER" id="PTHR31120">
    <property type="entry name" value="METALLOPROTEASE TIKI"/>
    <property type="match status" value="1"/>
</dbReference>
<name>A0A6A5G2J1_CAERE</name>
<dbReference type="GO" id="GO:0016055">
    <property type="term" value="P:Wnt signaling pathway"/>
    <property type="evidence" value="ECO:0007669"/>
    <property type="project" value="UniProtKB-KW"/>
</dbReference>
<comment type="cofactor">
    <cofactor evidence="1">
        <name>Co(2+)</name>
        <dbReference type="ChEBI" id="CHEBI:48828"/>
    </cofactor>
</comment>
<keyword evidence="5" id="KW-0812">Transmembrane</keyword>
<evidence type="ECO:0000256" key="11">
    <source>
        <dbReference type="ARBA" id="ARBA00023136"/>
    </source>
</evidence>
<evidence type="ECO:0000256" key="8">
    <source>
        <dbReference type="ARBA" id="ARBA00022801"/>
    </source>
</evidence>
<dbReference type="RefSeq" id="XP_003106285.2">
    <property type="nucleotide sequence ID" value="XM_003106237.2"/>
</dbReference>
<keyword evidence="10 13" id="KW-0482">Metalloprotease</keyword>
<keyword evidence="11" id="KW-0472">Membrane</keyword>
<keyword evidence="12" id="KW-0325">Glycoprotein</keyword>
<comment type="subcellular location">
    <subcellularLocation>
        <location evidence="13">Cell membrane</location>
        <topology evidence="13">Single-pass type I membrane protein</topology>
    </subcellularLocation>
    <subcellularLocation>
        <location evidence="2">Membrane</location>
        <topology evidence="2">Single-pass type I membrane protein</topology>
    </subcellularLocation>
</comment>
<evidence type="ECO:0000256" key="10">
    <source>
        <dbReference type="ARBA" id="ARBA00023049"/>
    </source>
</evidence>
<evidence type="ECO:0000256" key="7">
    <source>
        <dbReference type="ARBA" id="ARBA00022729"/>
    </source>
</evidence>
<comment type="caution">
    <text evidence="14">The sequence shown here is derived from an EMBL/GenBank/DDBJ whole genome shotgun (WGS) entry which is preliminary data.</text>
</comment>
<evidence type="ECO:0000313" key="15">
    <source>
        <dbReference type="Proteomes" id="UP000483820"/>
    </source>
</evidence>
<protein>
    <recommendedName>
        <fullName evidence="13">Metalloprotease TIKI homolog</fullName>
        <ecNumber evidence="13">3.4.-.-</ecNumber>
    </recommendedName>
</protein>
<evidence type="ECO:0000256" key="4">
    <source>
        <dbReference type="ARBA" id="ARBA00022670"/>
    </source>
</evidence>
<dbReference type="InterPro" id="IPR002816">
    <property type="entry name" value="TraB/PrgY/GumN_fam"/>
</dbReference>
<evidence type="ECO:0000256" key="9">
    <source>
        <dbReference type="ARBA" id="ARBA00022989"/>
    </source>
</evidence>
<evidence type="ECO:0000256" key="3">
    <source>
        <dbReference type="ARBA" id="ARBA00008261"/>
    </source>
</evidence>
<dbReference type="InterPro" id="IPR040230">
    <property type="entry name" value="TIKI1/2-like"/>
</dbReference>
<gene>
    <name evidence="14" type="ORF">GCK72_025645</name>
</gene>
<comment type="cofactor">
    <cofactor evidence="13">
        <name>Mn(2+)</name>
        <dbReference type="ChEBI" id="CHEBI:29035"/>
    </cofactor>
    <cofactor evidence="13">
        <name>Co(2+)</name>
        <dbReference type="ChEBI" id="CHEBI:48828"/>
    </cofactor>
    <text evidence="13">Divalent metal cations. Mn(2+) or Co(2+).</text>
</comment>
<dbReference type="GO" id="GO:0030178">
    <property type="term" value="P:negative regulation of Wnt signaling pathway"/>
    <property type="evidence" value="ECO:0007669"/>
    <property type="project" value="UniProtKB-UniRule"/>
</dbReference>
<dbReference type="EC" id="3.4.-.-" evidence="13"/>
<dbReference type="CTD" id="9807809"/>
<sequence>MVTSILLTNRITSQCDPQNDKNIFLWSVNHPQLLSQGYLFGTIHVPVTEVWKEVSDRVREAFDISDTVLLEIDLHDEATIHELISCKNLAYDETVHSYLPKELFGRIEKIMENLRTNFLTWAQSQNPRDARKIKHAEEIYNNIIGDWWRKRPIWLLFLLYQMCENVFEKTSSPLLDLYIAQKATDEKKTIIPIETAGEQCNPVWTVSDDEIVFAIEHTIHYLEDKFREKKVEGSDAKSSLKELIKHYKCGTLKEDIFEKEGMSIIEYATDTTGRFKADEASTCF</sequence>
<keyword evidence="13" id="KW-1003">Cell membrane</keyword>
<evidence type="ECO:0000256" key="12">
    <source>
        <dbReference type="ARBA" id="ARBA00023180"/>
    </source>
</evidence>
<evidence type="ECO:0000256" key="2">
    <source>
        <dbReference type="ARBA" id="ARBA00004479"/>
    </source>
</evidence>
<organism evidence="14 15">
    <name type="scientific">Caenorhabditis remanei</name>
    <name type="common">Caenorhabditis vulgaris</name>
    <dbReference type="NCBI Taxonomy" id="31234"/>
    <lineage>
        <taxon>Eukaryota</taxon>
        <taxon>Metazoa</taxon>
        <taxon>Ecdysozoa</taxon>
        <taxon>Nematoda</taxon>
        <taxon>Chromadorea</taxon>
        <taxon>Rhabditida</taxon>
        <taxon>Rhabditina</taxon>
        <taxon>Rhabditomorpha</taxon>
        <taxon>Rhabditoidea</taxon>
        <taxon>Rhabditidae</taxon>
        <taxon>Peloderinae</taxon>
        <taxon>Caenorhabditis</taxon>
    </lineage>
</organism>
<keyword evidence="13" id="KW-0879">Wnt signaling pathway</keyword>
<keyword evidence="9" id="KW-1133">Transmembrane helix</keyword>
<dbReference type="GeneID" id="9807809"/>
<keyword evidence="6 13" id="KW-0479">Metal-binding</keyword>
<keyword evidence="4 13" id="KW-0645">Protease</keyword>
<keyword evidence="8 13" id="KW-0378">Hydrolase</keyword>
<comment type="similarity">
    <text evidence="3 13">Belongs to the TIKI family.</text>
</comment>
<dbReference type="CDD" id="cd14789">
    <property type="entry name" value="Tiki"/>
    <property type="match status" value="1"/>
</dbReference>